<dbReference type="Gene3D" id="3.60.40.10">
    <property type="entry name" value="PPM-type phosphatase domain"/>
    <property type="match status" value="1"/>
</dbReference>
<dbReference type="Proteomes" id="UP000585905">
    <property type="component" value="Unassembled WGS sequence"/>
</dbReference>
<dbReference type="GO" id="GO:0004722">
    <property type="term" value="F:protein serine/threonine phosphatase activity"/>
    <property type="evidence" value="ECO:0007669"/>
    <property type="project" value="InterPro"/>
</dbReference>
<evidence type="ECO:0000259" key="1">
    <source>
        <dbReference type="PROSITE" id="PS51746"/>
    </source>
</evidence>
<dbReference type="InterPro" id="IPR015655">
    <property type="entry name" value="PP2C"/>
</dbReference>
<dbReference type="PANTHER" id="PTHR47992">
    <property type="entry name" value="PROTEIN PHOSPHATASE"/>
    <property type="match status" value="1"/>
</dbReference>
<organism evidence="2 3">
    <name type="scientific">Microcella alkalica</name>
    <dbReference type="NCBI Taxonomy" id="355930"/>
    <lineage>
        <taxon>Bacteria</taxon>
        <taxon>Bacillati</taxon>
        <taxon>Actinomycetota</taxon>
        <taxon>Actinomycetes</taxon>
        <taxon>Micrococcales</taxon>
        <taxon>Microbacteriaceae</taxon>
        <taxon>Microcella</taxon>
    </lineage>
</organism>
<gene>
    <name evidence="2" type="ORF">FHX53_000124</name>
</gene>
<dbReference type="CDD" id="cd00143">
    <property type="entry name" value="PP2Cc"/>
    <property type="match status" value="1"/>
</dbReference>
<protein>
    <submittedName>
        <fullName evidence="2">Serine/threonine protein phosphatase PrpC</fullName>
    </submittedName>
</protein>
<sequence>MRDETVVPVGSGITRIAVSAQTSAGAVRPLNEDSFRAEVPLFVVADGMGGHERGDVASRTAIAALAERVAADAVPTVDELIEAIAAANDAVRAQSERDGVDGVSGTTLVVLSLVRGGGDAAYWLAANIGDSRLYEWTGRELKQLTVDHSFVQELVDTGRLTAEEALVHPERNVITRAVGVRPDVVADVWLLPVSGEQVFLLCSDGLTRELSDDAIAEVLMRHGAAGEPCSIADALVAAAVDAGGSDNVTVIVVESSSATALVDAGAHDRIASTRDRVGAELEDTLPRSGGGAA</sequence>
<feature type="domain" description="PPM-type phosphatase" evidence="1">
    <location>
        <begin position="15"/>
        <end position="255"/>
    </location>
</feature>
<comment type="caution">
    <text evidence="2">The sequence shown here is derived from an EMBL/GenBank/DDBJ whole genome shotgun (WGS) entry which is preliminary data.</text>
</comment>
<evidence type="ECO:0000313" key="2">
    <source>
        <dbReference type="EMBL" id="MBA8846560.1"/>
    </source>
</evidence>
<keyword evidence="3" id="KW-1185">Reference proteome</keyword>
<reference evidence="2 3" key="1">
    <citation type="submission" date="2020-07" db="EMBL/GenBank/DDBJ databases">
        <title>Sequencing the genomes of 1000 actinobacteria strains.</title>
        <authorList>
            <person name="Klenk H.-P."/>
        </authorList>
    </citation>
    <scope>NUCLEOTIDE SEQUENCE [LARGE SCALE GENOMIC DNA]</scope>
    <source>
        <strain evidence="2 3">DSM 19663</strain>
    </source>
</reference>
<dbReference type="SUPFAM" id="SSF81606">
    <property type="entry name" value="PP2C-like"/>
    <property type="match status" value="1"/>
</dbReference>
<proteinExistence type="predicted"/>
<dbReference type="PROSITE" id="PS51746">
    <property type="entry name" value="PPM_2"/>
    <property type="match status" value="1"/>
</dbReference>
<name>A0A839E438_9MICO</name>
<dbReference type="SMART" id="SM00332">
    <property type="entry name" value="PP2Cc"/>
    <property type="match status" value="1"/>
</dbReference>
<dbReference type="EMBL" id="JACGWX010000001">
    <property type="protein sequence ID" value="MBA8846560.1"/>
    <property type="molecule type" value="Genomic_DNA"/>
</dbReference>
<dbReference type="AlphaFoldDB" id="A0A839E438"/>
<accession>A0A839E438</accession>
<dbReference type="InterPro" id="IPR001932">
    <property type="entry name" value="PPM-type_phosphatase-like_dom"/>
</dbReference>
<evidence type="ECO:0000313" key="3">
    <source>
        <dbReference type="Proteomes" id="UP000585905"/>
    </source>
</evidence>
<dbReference type="Pfam" id="PF13672">
    <property type="entry name" value="PP2C_2"/>
    <property type="match status" value="1"/>
</dbReference>
<dbReference type="InterPro" id="IPR036457">
    <property type="entry name" value="PPM-type-like_dom_sf"/>
</dbReference>
<dbReference type="SMART" id="SM00331">
    <property type="entry name" value="PP2C_SIG"/>
    <property type="match status" value="1"/>
</dbReference>
<dbReference type="RefSeq" id="WP_182489237.1">
    <property type="nucleotide sequence ID" value="NZ_BAAAOV010000003.1"/>
</dbReference>